<sequence>MSTPFLRNSQRHNCYTPSTPSSYPALLEPSDRQIVNAFWCVSSHICPSSGLPSTQDMSTLICGRGTFERYLLDHLSTNKVQRRARSQQDMDRTWRPRDAGPNHNFHLQTCTTRVMMLKSPALGTCSYVTSNMHRESLQATRQR</sequence>
<accession>A0A9P7QVC9</accession>
<gene>
    <name evidence="2" type="ORF">JMJ77_003085</name>
</gene>
<feature type="region of interest" description="Disordered" evidence="1">
    <location>
        <begin position="1"/>
        <end position="20"/>
    </location>
</feature>
<name>A0A9P7QVC9_9PEZI</name>
<reference evidence="2" key="1">
    <citation type="submission" date="2021-05" db="EMBL/GenBank/DDBJ databases">
        <title>Comparative genomics of three Colletotrichum scovillei strains and genetic complementation revealed genes involved fungal growth and virulence on chili pepper.</title>
        <authorList>
            <person name="Hsieh D.-K."/>
            <person name="Chuang S.-C."/>
            <person name="Chen C.-Y."/>
            <person name="Chao Y.-T."/>
            <person name="Lu M.-Y.J."/>
            <person name="Lee M.-H."/>
            <person name="Shih M.-C."/>
        </authorList>
    </citation>
    <scope>NUCLEOTIDE SEQUENCE</scope>
    <source>
        <strain evidence="2">Coll-153</strain>
    </source>
</reference>
<dbReference type="Proteomes" id="UP000699042">
    <property type="component" value="Unassembled WGS sequence"/>
</dbReference>
<evidence type="ECO:0000313" key="2">
    <source>
        <dbReference type="EMBL" id="KAG7043379.1"/>
    </source>
</evidence>
<organism evidence="2 3">
    <name type="scientific">Colletotrichum scovillei</name>
    <dbReference type="NCBI Taxonomy" id="1209932"/>
    <lineage>
        <taxon>Eukaryota</taxon>
        <taxon>Fungi</taxon>
        <taxon>Dikarya</taxon>
        <taxon>Ascomycota</taxon>
        <taxon>Pezizomycotina</taxon>
        <taxon>Sordariomycetes</taxon>
        <taxon>Hypocreomycetidae</taxon>
        <taxon>Glomerellales</taxon>
        <taxon>Glomerellaceae</taxon>
        <taxon>Colletotrichum</taxon>
        <taxon>Colletotrichum acutatum species complex</taxon>
    </lineage>
</organism>
<dbReference type="AlphaFoldDB" id="A0A9P7QVC9"/>
<proteinExistence type="predicted"/>
<comment type="caution">
    <text evidence="2">The sequence shown here is derived from an EMBL/GenBank/DDBJ whole genome shotgun (WGS) entry which is preliminary data.</text>
</comment>
<evidence type="ECO:0000256" key="1">
    <source>
        <dbReference type="SAM" id="MobiDB-lite"/>
    </source>
</evidence>
<keyword evidence="3" id="KW-1185">Reference proteome</keyword>
<dbReference type="EMBL" id="JAESDN010000012">
    <property type="protein sequence ID" value="KAG7043379.1"/>
    <property type="molecule type" value="Genomic_DNA"/>
</dbReference>
<protein>
    <submittedName>
        <fullName evidence="2">Uncharacterized protein</fullName>
    </submittedName>
</protein>
<evidence type="ECO:0000313" key="3">
    <source>
        <dbReference type="Proteomes" id="UP000699042"/>
    </source>
</evidence>